<dbReference type="Gene3D" id="3.20.20.370">
    <property type="entry name" value="Glycoside hydrolase/deacetylase"/>
    <property type="match status" value="1"/>
</dbReference>
<accession>W8L2Q4</accession>
<evidence type="ECO:0000313" key="5">
    <source>
        <dbReference type="Proteomes" id="UP000019442"/>
    </source>
</evidence>
<dbReference type="AlphaFoldDB" id="W8L2Q4"/>
<evidence type="ECO:0000313" key="4">
    <source>
        <dbReference type="EMBL" id="AHK78200.1"/>
    </source>
</evidence>
<dbReference type="SUPFAM" id="SSF88713">
    <property type="entry name" value="Glycoside hydrolase/deacetylase"/>
    <property type="match status" value="1"/>
</dbReference>
<dbReference type="HOGENOM" id="CLU_030024_1_1_6"/>
<keyword evidence="2" id="KW-0732">Signal</keyword>
<evidence type="ECO:0000256" key="1">
    <source>
        <dbReference type="ARBA" id="ARBA00004613"/>
    </source>
</evidence>
<comment type="subcellular location">
    <subcellularLocation>
        <location evidence="1">Secreted</location>
    </subcellularLocation>
</comment>
<dbReference type="KEGG" id="hhc:M911_02355"/>
<feature type="domain" description="NodB homology" evidence="3">
    <location>
        <begin position="78"/>
        <end position="322"/>
    </location>
</feature>
<dbReference type="InterPro" id="IPR002509">
    <property type="entry name" value="NODB_dom"/>
</dbReference>
<dbReference type="EMBL" id="CP007268">
    <property type="protein sequence ID" value="AHK78200.1"/>
    <property type="molecule type" value="Genomic_DNA"/>
</dbReference>
<dbReference type="GO" id="GO:0005576">
    <property type="term" value="C:extracellular region"/>
    <property type="evidence" value="ECO:0007669"/>
    <property type="project" value="UniProtKB-SubCell"/>
</dbReference>
<dbReference type="PANTHER" id="PTHR34216">
    <property type="match status" value="1"/>
</dbReference>
<dbReference type="PATRIC" id="fig|1354791.3.peg.851"/>
<dbReference type="CDD" id="cd10918">
    <property type="entry name" value="CE4_NodB_like_5s_6s"/>
    <property type="match status" value="1"/>
</dbReference>
<dbReference type="GO" id="GO:0016810">
    <property type="term" value="F:hydrolase activity, acting on carbon-nitrogen (but not peptide) bonds"/>
    <property type="evidence" value="ECO:0007669"/>
    <property type="project" value="InterPro"/>
</dbReference>
<dbReference type="InterPro" id="IPR011330">
    <property type="entry name" value="Glyco_hydro/deAcase_b/a-brl"/>
</dbReference>
<dbReference type="GO" id="GO:0005975">
    <property type="term" value="P:carbohydrate metabolic process"/>
    <property type="evidence" value="ECO:0007669"/>
    <property type="project" value="InterPro"/>
</dbReference>
<dbReference type="Proteomes" id="UP000019442">
    <property type="component" value="Chromosome"/>
</dbReference>
<dbReference type="OrthoDB" id="9814639at2"/>
<evidence type="ECO:0000256" key="2">
    <source>
        <dbReference type="ARBA" id="ARBA00022729"/>
    </source>
</evidence>
<proteinExistence type="predicted"/>
<sequence length="322" mass="35686">MLIGPMRPVLQWLAPGGSRAPLSILIYHRVLPEPDPLLTGDPDAATFRWQMQLVARLFNVLPLSDAVRRLQDGTLPSRAACITFDDGYADNHEVALPILREQGLPATFFVATGFLDGGMMFNDRVLESIRRMPSGELDLEHIGLGMRSIDGLDERKALIKEVIQSVKYLERGEREEKVEQLTAQCPQALPDDLMMTTAQLKGLAAAGMEIGGHTHSHPILARLTDDQARAEIHQGKEALESILGQPVMMFAYPNGKPGSDYLPKHAAMVRECGFDAAVSTTWGVSTPHTDRYQLARFTPWDATPGRFGLRLARNLLKRHHPD</sequence>
<dbReference type="PROSITE" id="PS51677">
    <property type="entry name" value="NODB"/>
    <property type="match status" value="1"/>
</dbReference>
<reference evidence="5" key="2">
    <citation type="submission" date="2014-02" db="EMBL/GenBank/DDBJ databases">
        <title>Draft Genome Sequence of extremely halophilic bacteria Halorhodospira halochloris.</title>
        <authorList>
            <person name="Singh K.S."/>
        </authorList>
    </citation>
    <scope>NUCLEOTIDE SEQUENCE [LARGE SCALE GENOMIC DNA]</scope>
    <source>
        <strain evidence="5">A</strain>
    </source>
</reference>
<dbReference type="Pfam" id="PF01522">
    <property type="entry name" value="Polysacc_deac_1"/>
    <property type="match status" value="1"/>
</dbReference>
<dbReference type="PANTHER" id="PTHR34216:SF3">
    <property type="entry name" value="POLY-BETA-1,6-N-ACETYL-D-GLUCOSAMINE N-DEACETYLASE"/>
    <property type="match status" value="1"/>
</dbReference>
<protein>
    <submittedName>
        <fullName evidence="4">Polysaccharide deacetylase</fullName>
    </submittedName>
</protein>
<organism evidence="4 5">
    <name type="scientific">Ectothiorhodospira haloalkaliphila</name>
    <dbReference type="NCBI Taxonomy" id="421628"/>
    <lineage>
        <taxon>Bacteria</taxon>
        <taxon>Pseudomonadati</taxon>
        <taxon>Pseudomonadota</taxon>
        <taxon>Gammaproteobacteria</taxon>
        <taxon>Chromatiales</taxon>
        <taxon>Ectothiorhodospiraceae</taxon>
        <taxon>Ectothiorhodospira</taxon>
    </lineage>
</organism>
<name>W8L2Q4_9GAMM</name>
<reference evidence="4 5" key="1">
    <citation type="journal article" date="2014" name="J Genomics">
        <title>Draft Genome Sequence of the Extremely Halophilic Phototrophic Purple Sulfur Bacterium Halorhodospira halochloris.</title>
        <authorList>
            <person name="Singh K.S."/>
            <person name="Kirksey J."/>
            <person name="Hoff W.D."/>
            <person name="Deole R."/>
        </authorList>
    </citation>
    <scope>NUCLEOTIDE SEQUENCE [LARGE SCALE GENOMIC DNA]</scope>
    <source>
        <strain evidence="4 5">A</strain>
    </source>
</reference>
<evidence type="ECO:0000259" key="3">
    <source>
        <dbReference type="PROSITE" id="PS51677"/>
    </source>
</evidence>
<gene>
    <name evidence="4" type="ORF">M911_02355</name>
</gene>
<keyword evidence="5" id="KW-1185">Reference proteome</keyword>
<dbReference type="InterPro" id="IPR051398">
    <property type="entry name" value="Polysacch_Deacetylase"/>
</dbReference>